<name>A0A649V2A4_9CAUD</name>
<dbReference type="GeneID" id="56137937"/>
<keyword evidence="2" id="KW-1185">Reference proteome</keyword>
<accession>A0A649V2A4</accession>
<dbReference type="Proteomes" id="UP000422881">
    <property type="component" value="Segment"/>
</dbReference>
<protein>
    <submittedName>
        <fullName evidence="1">Uncharacterized protein</fullName>
    </submittedName>
</protein>
<dbReference type="EMBL" id="MN552145">
    <property type="protein sequence ID" value="QGJ84913.1"/>
    <property type="molecule type" value="Genomic_DNA"/>
</dbReference>
<evidence type="ECO:0000313" key="1">
    <source>
        <dbReference type="EMBL" id="QGJ84913.1"/>
    </source>
</evidence>
<proteinExistence type="predicted"/>
<sequence>MDIQKAKELIGEDVFIITPKRIIVEGTIETVVVKY</sequence>
<dbReference type="RefSeq" id="YP_009905551.1">
    <property type="nucleotide sequence ID" value="NC_049857.1"/>
</dbReference>
<evidence type="ECO:0000313" key="2">
    <source>
        <dbReference type="Proteomes" id="UP000422881"/>
    </source>
</evidence>
<organism evidence="1 2">
    <name type="scientific">Lactococcus phage P1048</name>
    <dbReference type="NCBI Taxonomy" id="2662295"/>
    <lineage>
        <taxon>Viruses</taxon>
        <taxon>Duplodnaviria</taxon>
        <taxon>Heunggongvirae</taxon>
        <taxon>Uroviricota</taxon>
        <taxon>Caudoviricetes</taxon>
        <taxon>Audreyjarvisvirus</taxon>
        <taxon>Audreyjarvisvirus P1048</taxon>
    </lineage>
</organism>
<reference evidence="1 2" key="1">
    <citation type="submission" date="2019-10" db="EMBL/GenBank/DDBJ databases">
        <authorList>
            <person name="Brinks E."/>
        </authorList>
    </citation>
    <scope>NUCLEOTIDE SEQUENCE [LARGE SCALE GENOMIC DNA]</scope>
</reference>
<dbReference type="KEGG" id="vg:56137937"/>